<gene>
    <name evidence="2" type="ORF">OE105_04650</name>
</gene>
<keyword evidence="1" id="KW-0472">Membrane</keyword>
<reference evidence="2" key="1">
    <citation type="submission" date="2022-09" db="EMBL/GenBank/DDBJ databases">
        <title>Complete Genomes of Fervidibacillus albus and Fervidibacillus halotolerans isolated from tidal flat sediments.</title>
        <authorList>
            <person name="Kwon K.K."/>
            <person name="Yang S.-H."/>
            <person name="Park M.J."/>
            <person name="Oh H.-M."/>
        </authorList>
    </citation>
    <scope>NUCLEOTIDE SEQUENCE</scope>
    <source>
        <strain evidence="2">MEBiC13594</strain>
    </source>
</reference>
<dbReference type="AlphaFoldDB" id="A0A9E8M0X2"/>
<feature type="transmembrane region" description="Helical" evidence="1">
    <location>
        <begin position="7"/>
        <end position="29"/>
    </location>
</feature>
<proteinExistence type="predicted"/>
<name>A0A9E8M0X2_9BACI</name>
<evidence type="ECO:0008006" key="4">
    <source>
        <dbReference type="Google" id="ProtNLM"/>
    </source>
</evidence>
<dbReference type="EMBL" id="CP106877">
    <property type="protein sequence ID" value="WAA13405.1"/>
    <property type="molecule type" value="Genomic_DNA"/>
</dbReference>
<evidence type="ECO:0000313" key="2">
    <source>
        <dbReference type="EMBL" id="WAA13405.1"/>
    </source>
</evidence>
<organism evidence="2 3">
    <name type="scientific">Fervidibacillus halotolerans</name>
    <dbReference type="NCBI Taxonomy" id="2980027"/>
    <lineage>
        <taxon>Bacteria</taxon>
        <taxon>Bacillati</taxon>
        <taxon>Bacillota</taxon>
        <taxon>Bacilli</taxon>
        <taxon>Bacillales</taxon>
        <taxon>Bacillaceae</taxon>
        <taxon>Fervidibacillus</taxon>
    </lineage>
</organism>
<dbReference type="KEGG" id="fhl:OE105_04650"/>
<keyword evidence="1" id="KW-0812">Transmembrane</keyword>
<dbReference type="Proteomes" id="UP001164726">
    <property type="component" value="Chromosome"/>
</dbReference>
<evidence type="ECO:0000256" key="1">
    <source>
        <dbReference type="SAM" id="Phobius"/>
    </source>
</evidence>
<dbReference type="RefSeq" id="WP_275421570.1">
    <property type="nucleotide sequence ID" value="NZ_CP106877.1"/>
</dbReference>
<sequence>MKEENKVIIPIVIIFILLSSGSFILYKYITRDITGRGSVPSEAKLEETIRDYFQALNENNKKEVAQFLGVSENDPIVEDHMKDFDGRKINIQKVLIYQEFPYIFQVTVWIKDETNDMTDVYLVVEWTGKEFVISPT</sequence>
<protein>
    <recommendedName>
        <fullName evidence="4">DUF3887 domain-containing protein</fullName>
    </recommendedName>
</protein>
<keyword evidence="3" id="KW-1185">Reference proteome</keyword>
<keyword evidence="1" id="KW-1133">Transmembrane helix</keyword>
<evidence type="ECO:0000313" key="3">
    <source>
        <dbReference type="Proteomes" id="UP001164726"/>
    </source>
</evidence>
<accession>A0A9E8M0X2</accession>